<evidence type="ECO:0000256" key="4">
    <source>
        <dbReference type="ARBA" id="ARBA00022692"/>
    </source>
</evidence>
<dbReference type="Proteomes" id="UP001140513">
    <property type="component" value="Unassembled WGS sequence"/>
</dbReference>
<dbReference type="EMBL" id="JAPEUX010000001">
    <property type="protein sequence ID" value="KAJ4360224.1"/>
    <property type="molecule type" value="Genomic_DNA"/>
</dbReference>
<evidence type="ECO:0000256" key="2">
    <source>
        <dbReference type="ARBA" id="ARBA00022676"/>
    </source>
</evidence>
<reference evidence="9" key="1">
    <citation type="submission" date="2022-10" db="EMBL/GenBank/DDBJ databases">
        <title>Tapping the CABI collections for fungal endophytes: first genome assemblies for Collariella, Neodidymelliopsis, Ascochyta clinopodiicola, Didymella pomorum, Didymosphaeria variabile, Neocosmospora piperis and Neocucurbitaria cava.</title>
        <authorList>
            <person name="Hill R."/>
        </authorList>
    </citation>
    <scope>NUCLEOTIDE SEQUENCE</scope>
    <source>
        <strain evidence="9">IMI 356815</strain>
    </source>
</reference>
<evidence type="ECO:0000256" key="7">
    <source>
        <dbReference type="SAM" id="Phobius"/>
    </source>
</evidence>
<gene>
    <name evidence="9" type="ORF">N0V89_000784</name>
</gene>
<keyword evidence="4 7" id="KW-0812">Transmembrane</keyword>
<dbReference type="Pfam" id="PF13632">
    <property type="entry name" value="Glyco_trans_2_3"/>
    <property type="match status" value="1"/>
</dbReference>
<comment type="caution">
    <text evidence="9">The sequence shown here is derived from an EMBL/GenBank/DDBJ whole genome shotgun (WGS) entry which is preliminary data.</text>
</comment>
<keyword evidence="6 7" id="KW-0472">Membrane</keyword>
<dbReference type="GO" id="GO:0016020">
    <property type="term" value="C:membrane"/>
    <property type="evidence" value="ECO:0007669"/>
    <property type="project" value="UniProtKB-SubCell"/>
</dbReference>
<dbReference type="SUPFAM" id="SSF53448">
    <property type="entry name" value="Nucleotide-diphospho-sugar transferases"/>
    <property type="match status" value="1"/>
</dbReference>
<feature type="transmembrane region" description="Helical" evidence="7">
    <location>
        <begin position="145"/>
        <end position="169"/>
    </location>
</feature>
<evidence type="ECO:0000256" key="5">
    <source>
        <dbReference type="ARBA" id="ARBA00022989"/>
    </source>
</evidence>
<dbReference type="AlphaFoldDB" id="A0A9W8XY32"/>
<comment type="subcellular location">
    <subcellularLocation>
        <location evidence="1">Membrane</location>
        <topology evidence="1">Multi-pass membrane protein</topology>
    </subcellularLocation>
</comment>
<keyword evidence="2" id="KW-0328">Glycosyltransferase</keyword>
<dbReference type="InterPro" id="IPR001173">
    <property type="entry name" value="Glyco_trans_2-like"/>
</dbReference>
<keyword evidence="5 7" id="KW-1133">Transmembrane helix</keyword>
<keyword evidence="3" id="KW-0808">Transferase</keyword>
<proteinExistence type="predicted"/>
<dbReference type="GeneID" id="80904314"/>
<dbReference type="PANTHER" id="PTHR43867:SF2">
    <property type="entry name" value="CELLULOSE SYNTHASE CATALYTIC SUBUNIT A [UDP-FORMING]"/>
    <property type="match status" value="1"/>
</dbReference>
<evidence type="ECO:0000256" key="6">
    <source>
        <dbReference type="ARBA" id="ARBA00023136"/>
    </source>
</evidence>
<feature type="domain" description="Glycosyltransferase 2-like" evidence="8">
    <location>
        <begin position="5"/>
        <end position="149"/>
    </location>
</feature>
<evidence type="ECO:0000256" key="3">
    <source>
        <dbReference type="ARBA" id="ARBA00022679"/>
    </source>
</evidence>
<feature type="transmembrane region" description="Helical" evidence="7">
    <location>
        <begin position="119"/>
        <end position="139"/>
    </location>
</feature>
<sequence length="187" mass="21419">MHGEMLTEDIDSALRAVKKNVKAVHEINCVSYELAPSEFQGFWKQRLRWAQGWAQASLVHMPMVSAAKVWDKPEQGTRSFTKRFGVFSLLAVRELSYYLITQFGSSSSGQYPAYLSHRIFLTCPSLVCLIGTLVITWRVRSEFVSAWMMIVFSAFYPFYLVLMGMIGIYGHARQVVAYNNWNPTARK</sequence>
<evidence type="ECO:0000256" key="1">
    <source>
        <dbReference type="ARBA" id="ARBA00004141"/>
    </source>
</evidence>
<dbReference type="InterPro" id="IPR029044">
    <property type="entry name" value="Nucleotide-diphossugar_trans"/>
</dbReference>
<dbReference type="InterPro" id="IPR050321">
    <property type="entry name" value="Glycosyltr_2/OpgH_subfam"/>
</dbReference>
<name>A0A9W8XY32_9PLEO</name>
<dbReference type="GO" id="GO:0016757">
    <property type="term" value="F:glycosyltransferase activity"/>
    <property type="evidence" value="ECO:0007669"/>
    <property type="project" value="UniProtKB-KW"/>
</dbReference>
<dbReference type="RefSeq" id="XP_056076426.1">
    <property type="nucleotide sequence ID" value="XM_056209604.1"/>
</dbReference>
<keyword evidence="10" id="KW-1185">Reference proteome</keyword>
<evidence type="ECO:0000259" key="8">
    <source>
        <dbReference type="Pfam" id="PF13632"/>
    </source>
</evidence>
<dbReference type="PANTHER" id="PTHR43867">
    <property type="entry name" value="CELLULOSE SYNTHASE CATALYTIC SUBUNIT A [UDP-FORMING]"/>
    <property type="match status" value="1"/>
</dbReference>
<evidence type="ECO:0000313" key="9">
    <source>
        <dbReference type="EMBL" id="KAJ4360224.1"/>
    </source>
</evidence>
<evidence type="ECO:0000313" key="10">
    <source>
        <dbReference type="Proteomes" id="UP001140513"/>
    </source>
</evidence>
<accession>A0A9W8XY32</accession>
<dbReference type="OrthoDB" id="72851at2759"/>
<protein>
    <recommendedName>
        <fullName evidence="8">Glycosyltransferase 2-like domain-containing protein</fullName>
    </recommendedName>
</protein>
<organism evidence="9 10">
    <name type="scientific">Didymosphaeria variabile</name>
    <dbReference type="NCBI Taxonomy" id="1932322"/>
    <lineage>
        <taxon>Eukaryota</taxon>
        <taxon>Fungi</taxon>
        <taxon>Dikarya</taxon>
        <taxon>Ascomycota</taxon>
        <taxon>Pezizomycotina</taxon>
        <taxon>Dothideomycetes</taxon>
        <taxon>Pleosporomycetidae</taxon>
        <taxon>Pleosporales</taxon>
        <taxon>Massarineae</taxon>
        <taxon>Didymosphaeriaceae</taxon>
        <taxon>Didymosphaeria</taxon>
    </lineage>
</organism>